<gene>
    <name evidence="2" type="ORF">BVG16_27040</name>
</gene>
<keyword evidence="1" id="KW-0812">Transmembrane</keyword>
<evidence type="ECO:0000313" key="2">
    <source>
        <dbReference type="EMBL" id="OPA73746.1"/>
    </source>
</evidence>
<dbReference type="STRING" id="1324314.BVG16_27040"/>
<organism evidence="2 3">
    <name type="scientific">Paenibacillus selenitireducens</name>
    <dbReference type="NCBI Taxonomy" id="1324314"/>
    <lineage>
        <taxon>Bacteria</taxon>
        <taxon>Bacillati</taxon>
        <taxon>Bacillota</taxon>
        <taxon>Bacilli</taxon>
        <taxon>Bacillales</taxon>
        <taxon>Paenibacillaceae</taxon>
        <taxon>Paenibacillus</taxon>
    </lineage>
</organism>
<reference evidence="2 3" key="1">
    <citation type="submission" date="2017-01" db="EMBL/GenBank/DDBJ databases">
        <title>Genome analysis of Paenibacillus selenitrireducens ES3-24.</title>
        <authorList>
            <person name="Xu D."/>
            <person name="Yao R."/>
            <person name="Zheng S."/>
        </authorList>
    </citation>
    <scope>NUCLEOTIDE SEQUENCE [LARGE SCALE GENOMIC DNA]</scope>
    <source>
        <strain evidence="2 3">ES3-24</strain>
    </source>
</reference>
<proteinExistence type="predicted"/>
<accession>A0A1T2X205</accession>
<evidence type="ECO:0000256" key="1">
    <source>
        <dbReference type="SAM" id="Phobius"/>
    </source>
</evidence>
<comment type="caution">
    <text evidence="2">The sequence shown here is derived from an EMBL/GenBank/DDBJ whole genome shotgun (WGS) entry which is preliminary data.</text>
</comment>
<dbReference type="Proteomes" id="UP000190188">
    <property type="component" value="Unassembled WGS sequence"/>
</dbReference>
<dbReference type="RefSeq" id="WP_078502313.1">
    <property type="nucleotide sequence ID" value="NZ_MSZX01000014.1"/>
</dbReference>
<dbReference type="EMBL" id="MSZX01000014">
    <property type="protein sequence ID" value="OPA73746.1"/>
    <property type="molecule type" value="Genomic_DNA"/>
</dbReference>
<keyword evidence="3" id="KW-1185">Reference proteome</keyword>
<keyword evidence="1" id="KW-0472">Membrane</keyword>
<protein>
    <submittedName>
        <fullName evidence="2">Uncharacterized protein</fullName>
    </submittedName>
</protein>
<name>A0A1T2X205_9BACL</name>
<evidence type="ECO:0000313" key="3">
    <source>
        <dbReference type="Proteomes" id="UP000190188"/>
    </source>
</evidence>
<feature type="transmembrane region" description="Helical" evidence="1">
    <location>
        <begin position="33"/>
        <end position="52"/>
    </location>
</feature>
<dbReference type="AlphaFoldDB" id="A0A1T2X205"/>
<keyword evidence="1" id="KW-1133">Transmembrane helix</keyword>
<sequence>MKKVNHLNVAILNYFAAVCFILAGILADGSTSLVAFPVVGVVFILLGSINIMNHKKSNKGSS</sequence>
<feature type="transmembrane region" description="Helical" evidence="1">
    <location>
        <begin position="7"/>
        <end position="27"/>
    </location>
</feature>